<accession>A0ABR1IRZ2</accession>
<evidence type="ECO:0000313" key="2">
    <source>
        <dbReference type="EMBL" id="KAK7437599.1"/>
    </source>
</evidence>
<organism evidence="2 3">
    <name type="scientific">Marasmiellus scandens</name>
    <dbReference type="NCBI Taxonomy" id="2682957"/>
    <lineage>
        <taxon>Eukaryota</taxon>
        <taxon>Fungi</taxon>
        <taxon>Dikarya</taxon>
        <taxon>Basidiomycota</taxon>
        <taxon>Agaricomycotina</taxon>
        <taxon>Agaricomycetes</taxon>
        <taxon>Agaricomycetidae</taxon>
        <taxon>Agaricales</taxon>
        <taxon>Marasmiineae</taxon>
        <taxon>Omphalotaceae</taxon>
        <taxon>Marasmiellus</taxon>
    </lineage>
</organism>
<evidence type="ECO:0008006" key="4">
    <source>
        <dbReference type="Google" id="ProtNLM"/>
    </source>
</evidence>
<feature type="region of interest" description="Disordered" evidence="1">
    <location>
        <begin position="148"/>
        <end position="171"/>
    </location>
</feature>
<feature type="region of interest" description="Disordered" evidence="1">
    <location>
        <begin position="1"/>
        <end position="78"/>
    </location>
</feature>
<protein>
    <recommendedName>
        <fullName evidence="4">Peptidase A2 domain-containing protein</fullName>
    </recommendedName>
</protein>
<evidence type="ECO:0000256" key="1">
    <source>
        <dbReference type="SAM" id="MobiDB-lite"/>
    </source>
</evidence>
<comment type="caution">
    <text evidence="2">The sequence shown here is derived from an EMBL/GenBank/DDBJ whole genome shotgun (WGS) entry which is preliminary data.</text>
</comment>
<feature type="compositionally biased region" description="Basic and acidic residues" evidence="1">
    <location>
        <begin position="232"/>
        <end position="245"/>
    </location>
</feature>
<feature type="region of interest" description="Disordered" evidence="1">
    <location>
        <begin position="559"/>
        <end position="661"/>
    </location>
</feature>
<feature type="region of interest" description="Disordered" evidence="1">
    <location>
        <begin position="691"/>
        <end position="742"/>
    </location>
</feature>
<feature type="compositionally biased region" description="Polar residues" evidence="1">
    <location>
        <begin position="55"/>
        <end position="70"/>
    </location>
</feature>
<dbReference type="EMBL" id="JBANRG010000084">
    <property type="protein sequence ID" value="KAK7437599.1"/>
    <property type="molecule type" value="Genomic_DNA"/>
</dbReference>
<dbReference type="InterPro" id="IPR021109">
    <property type="entry name" value="Peptidase_aspartic_dom_sf"/>
</dbReference>
<dbReference type="Gene3D" id="2.40.70.10">
    <property type="entry name" value="Acid Proteases"/>
    <property type="match status" value="1"/>
</dbReference>
<feature type="compositionally biased region" description="Polar residues" evidence="1">
    <location>
        <begin position="625"/>
        <end position="652"/>
    </location>
</feature>
<feature type="region of interest" description="Disordered" evidence="1">
    <location>
        <begin position="817"/>
        <end position="838"/>
    </location>
</feature>
<feature type="compositionally biased region" description="Polar residues" evidence="1">
    <location>
        <begin position="822"/>
        <end position="834"/>
    </location>
</feature>
<dbReference type="Proteomes" id="UP001498398">
    <property type="component" value="Unassembled WGS sequence"/>
</dbReference>
<dbReference type="CDD" id="cd00303">
    <property type="entry name" value="retropepsin_like"/>
    <property type="match status" value="1"/>
</dbReference>
<feature type="compositionally biased region" description="Basic residues" evidence="1">
    <location>
        <begin position="564"/>
        <end position="587"/>
    </location>
</feature>
<reference evidence="2 3" key="1">
    <citation type="submission" date="2024-01" db="EMBL/GenBank/DDBJ databases">
        <title>A draft genome for the cacao thread blight pathogen Marasmiellus scandens.</title>
        <authorList>
            <person name="Baruah I.K."/>
            <person name="Leung J."/>
            <person name="Bukari Y."/>
            <person name="Amoako-Attah I."/>
            <person name="Meinhardt L.W."/>
            <person name="Bailey B.A."/>
            <person name="Cohen S.P."/>
        </authorList>
    </citation>
    <scope>NUCLEOTIDE SEQUENCE [LARGE SCALE GENOMIC DNA]</scope>
    <source>
        <strain evidence="2 3">GH-19</strain>
    </source>
</reference>
<feature type="compositionally biased region" description="Basic residues" evidence="1">
    <location>
        <begin position="197"/>
        <end position="207"/>
    </location>
</feature>
<feature type="region of interest" description="Disordered" evidence="1">
    <location>
        <begin position="768"/>
        <end position="792"/>
    </location>
</feature>
<sequence>MIPRPVPSSSSRRLEDMPDDARTATPTSRRNSLFDEHSIKSQEQILPQPEPQPKISESQTDSGHSGPSNNNDDHTQGHEYTMRLRYILKMLRDEDLARYNNSQIPDQELMETPDGQIYLVNQPDVETPIPTVEEGEITLLRNIYPAPSISDVNSNMNENQTEGYDPKSHGKVKKNFLQEAKSKISRAPLFPGARGGFIRHNRSKRRPMPSDSSSEDNEDKNQHLPHGSGSNRSRESKALGRRRNDGPPPPDPPSSDSDNDTASSSSSSKLSVHDDYNIIHNNKPPKPAVFGTTRFSSVDRSFNEKETFTYNSNPRSHEEVMHASFRSIESVIMSALYSQPLKGNSNVQKTILSAIPKLDTYSGENSDFVMFDDWIRDVVRWMNIADLCGPDVRWSKHRKEYVLTPVDIQRTNIIGSVLRGPARQWFVDVVERIPPGMNPLSAEGRMTFMQVAAGLYRRFIHEASLGRIGERFEAVSYSPNKGVKGVFGGLTRYAERMPTPPDEYTFKKRLLYTLPDNMLSDMMKIHRITAESSTVDNIMQAALSCERSAEADRYYQRARENIKRAKRRRSRSQSRERKSKGKDRKNSRSPSPRRLQIVKNRRYSVKPHSNNNNTQNTWRKRSDDYSPNNQSQNRDYNRLNSNNQGKPQSQAPQDKRKTPQYQSGGRVFRMIDENGDPQPQLFRIEEMINAESTREEPQDNISLHNTESESEHEPYGGSQYTSDAADSPYLESDNESSESTENMGFMREQDHDHEFEQPRLAAIREIDKDSSNESYLPDLQEVSDSSDNESDCTEMEENYTMDFGAYIRSMQTSDDGGVHATLNANTSKPPQTGTRPKRTNVENRCLAAFINFNNLQAFALFDSGSTADAISPDFVRLAKLKTYQLENPVTLQLGTKGSRSKINYGCTASYQFKTSKETFGSKEYFDIANVDRYDVVLGVVFMRRHGISLHFDNDTIQVKGHSIPTLTEGEEVRELTRRNSKFIPSEARPKSSEEIQIIKRPNKYGVVKNSEPLKPNRPTPKAK</sequence>
<feature type="region of interest" description="Disordered" evidence="1">
    <location>
        <begin position="183"/>
        <end position="292"/>
    </location>
</feature>
<name>A0ABR1IRZ2_9AGAR</name>
<feature type="compositionally biased region" description="Low complexity" evidence="1">
    <location>
        <begin position="254"/>
        <end position="270"/>
    </location>
</feature>
<gene>
    <name evidence="2" type="ORF">VKT23_018498</name>
</gene>
<evidence type="ECO:0000313" key="3">
    <source>
        <dbReference type="Proteomes" id="UP001498398"/>
    </source>
</evidence>
<feature type="compositionally biased region" description="Polar residues" evidence="1">
    <location>
        <begin position="150"/>
        <end position="162"/>
    </location>
</feature>
<feature type="compositionally biased region" description="Basic and acidic residues" evidence="1">
    <location>
        <begin position="12"/>
        <end position="22"/>
    </location>
</feature>
<proteinExistence type="predicted"/>
<keyword evidence="3" id="KW-1185">Reference proteome</keyword>
<feature type="compositionally biased region" description="Polar residues" evidence="1">
    <location>
        <begin position="607"/>
        <end position="617"/>
    </location>
</feature>